<evidence type="ECO:0000256" key="1">
    <source>
        <dbReference type="SAM" id="Coils"/>
    </source>
</evidence>
<feature type="coiled-coil region" evidence="1">
    <location>
        <begin position="96"/>
        <end position="127"/>
    </location>
</feature>
<protein>
    <submittedName>
        <fullName evidence="4">Chaperone for outer membrane proteins, Skp family</fullName>
    </submittedName>
</protein>
<dbReference type="InterPro" id="IPR024930">
    <property type="entry name" value="Skp_dom_sf"/>
</dbReference>
<evidence type="ECO:0000313" key="5">
    <source>
        <dbReference type="Proteomes" id="UP000199054"/>
    </source>
</evidence>
<dbReference type="InterPro" id="IPR005632">
    <property type="entry name" value="Chaperone_Skp"/>
</dbReference>
<dbReference type="SUPFAM" id="SSF111384">
    <property type="entry name" value="OmpH-like"/>
    <property type="match status" value="1"/>
</dbReference>
<dbReference type="STRING" id="34002.SAMN04489859_101352"/>
<feature type="region of interest" description="Disordered" evidence="2">
    <location>
        <begin position="218"/>
        <end position="244"/>
    </location>
</feature>
<keyword evidence="3" id="KW-0732">Signal</keyword>
<dbReference type="AlphaFoldDB" id="A0A1H8IKV0"/>
<evidence type="ECO:0000256" key="2">
    <source>
        <dbReference type="SAM" id="MobiDB-lite"/>
    </source>
</evidence>
<dbReference type="RefSeq" id="WP_090612198.1">
    <property type="nucleotide sequence ID" value="NZ_CP067124.1"/>
</dbReference>
<dbReference type="SMART" id="SM00935">
    <property type="entry name" value="OmpH"/>
    <property type="match status" value="1"/>
</dbReference>
<organism evidence="4 5">
    <name type="scientific">Paracoccus alcaliphilus</name>
    <dbReference type="NCBI Taxonomy" id="34002"/>
    <lineage>
        <taxon>Bacteria</taxon>
        <taxon>Pseudomonadati</taxon>
        <taxon>Pseudomonadota</taxon>
        <taxon>Alphaproteobacteria</taxon>
        <taxon>Rhodobacterales</taxon>
        <taxon>Paracoccaceae</taxon>
        <taxon>Paracoccus</taxon>
    </lineage>
</organism>
<feature type="region of interest" description="Disordered" evidence="2">
    <location>
        <begin position="34"/>
        <end position="64"/>
    </location>
</feature>
<evidence type="ECO:0000313" key="4">
    <source>
        <dbReference type="EMBL" id="SEN69520.1"/>
    </source>
</evidence>
<evidence type="ECO:0000256" key="3">
    <source>
        <dbReference type="SAM" id="SignalP"/>
    </source>
</evidence>
<reference evidence="4 5" key="1">
    <citation type="submission" date="2016-10" db="EMBL/GenBank/DDBJ databases">
        <authorList>
            <person name="de Groot N.N."/>
        </authorList>
    </citation>
    <scope>NUCLEOTIDE SEQUENCE [LARGE SCALE GENOMIC DNA]</scope>
    <source>
        <strain evidence="4 5">DSM 8512</strain>
    </source>
</reference>
<name>A0A1H8IKV0_9RHOB</name>
<dbReference type="Gene3D" id="3.30.910.20">
    <property type="entry name" value="Skp domain"/>
    <property type="match status" value="1"/>
</dbReference>
<proteinExistence type="predicted"/>
<dbReference type="OrthoDB" id="7868372at2"/>
<feature type="chain" id="PRO_5011434514" evidence="3">
    <location>
        <begin position="31"/>
        <end position="244"/>
    </location>
</feature>
<dbReference type="Proteomes" id="UP000199054">
    <property type="component" value="Unassembled WGS sequence"/>
</dbReference>
<dbReference type="GO" id="GO:0051082">
    <property type="term" value="F:unfolded protein binding"/>
    <property type="evidence" value="ECO:0007669"/>
    <property type="project" value="InterPro"/>
</dbReference>
<gene>
    <name evidence="4" type="ORF">SAMN04489859_101352</name>
</gene>
<keyword evidence="5" id="KW-1185">Reference proteome</keyword>
<accession>A0A1H8IKV0</accession>
<dbReference type="EMBL" id="FODE01000013">
    <property type="protein sequence ID" value="SEN69520.1"/>
    <property type="molecule type" value="Genomic_DNA"/>
</dbReference>
<keyword evidence="1" id="KW-0175">Coiled coil</keyword>
<sequence length="244" mass="26046">MRARAPFALALPMGALLVAALLIWAAPSAAQEVPAPDGLGMEPAAPEAQPEREHGTDLPTRTIETPEDRPQTVIAPVLTVDQDALFTGSAWGRRVQAQLEEEGAEIAAENERLADQLAAEEAELAERRPELEPAEFRSLAEAFDSRATTIRRERAQVVQELNARAETDRDAFYQAALPIMGEMMISRGAVVVLDRRTVFVSLDAIDITGDLIGELDEALGDGAGRPGTMGATEDGEAADPPAAD</sequence>
<dbReference type="Pfam" id="PF03938">
    <property type="entry name" value="OmpH"/>
    <property type="match status" value="1"/>
</dbReference>
<feature type="signal peptide" evidence="3">
    <location>
        <begin position="1"/>
        <end position="30"/>
    </location>
</feature>